<evidence type="ECO:0000256" key="4">
    <source>
        <dbReference type="ARBA" id="ARBA00022840"/>
    </source>
</evidence>
<dbReference type="InterPro" id="IPR003439">
    <property type="entry name" value="ABC_transporter-like_ATP-bd"/>
</dbReference>
<dbReference type="PROSITE" id="PS50893">
    <property type="entry name" value="ABC_TRANSPORTER_2"/>
    <property type="match status" value="1"/>
</dbReference>
<gene>
    <name evidence="7" type="ORF">NOSIN_24325</name>
</gene>
<keyword evidence="4 7" id="KW-0067">ATP-binding</keyword>
<dbReference type="PROSITE" id="PS00211">
    <property type="entry name" value="ABC_TRANSPORTER_1"/>
    <property type="match status" value="1"/>
</dbReference>
<dbReference type="SMART" id="SM00382">
    <property type="entry name" value="AAA"/>
    <property type="match status" value="1"/>
</dbReference>
<evidence type="ECO:0000256" key="1">
    <source>
        <dbReference type="ARBA" id="ARBA00005417"/>
    </source>
</evidence>
<organism evidence="7 8">
    <name type="scientific">Nocardiopsis sinuspersici</name>
    <dbReference type="NCBI Taxonomy" id="501010"/>
    <lineage>
        <taxon>Bacteria</taxon>
        <taxon>Bacillati</taxon>
        <taxon>Actinomycetota</taxon>
        <taxon>Actinomycetes</taxon>
        <taxon>Streptosporangiales</taxon>
        <taxon>Nocardiopsidaceae</taxon>
        <taxon>Nocardiopsis</taxon>
    </lineage>
</organism>
<keyword evidence="2" id="KW-0813">Transport</keyword>
<dbReference type="GO" id="GO:0005524">
    <property type="term" value="F:ATP binding"/>
    <property type="evidence" value="ECO:0007669"/>
    <property type="project" value="UniProtKB-KW"/>
</dbReference>
<dbReference type="Gene3D" id="3.40.50.300">
    <property type="entry name" value="P-loop containing nucleotide triphosphate hydrolases"/>
    <property type="match status" value="1"/>
</dbReference>
<evidence type="ECO:0000256" key="3">
    <source>
        <dbReference type="ARBA" id="ARBA00022741"/>
    </source>
</evidence>
<feature type="region of interest" description="Disordered" evidence="5">
    <location>
        <begin position="238"/>
        <end position="269"/>
    </location>
</feature>
<dbReference type="InterPro" id="IPR003593">
    <property type="entry name" value="AAA+_ATPase"/>
</dbReference>
<dbReference type="PANTHER" id="PTHR43335">
    <property type="entry name" value="ABC TRANSPORTER, ATP-BINDING PROTEIN"/>
    <property type="match status" value="1"/>
</dbReference>
<dbReference type="InterPro" id="IPR027417">
    <property type="entry name" value="P-loop_NTPase"/>
</dbReference>
<dbReference type="EMBL" id="MCOK01000001">
    <property type="protein sequence ID" value="OOC56567.1"/>
    <property type="molecule type" value="Genomic_DNA"/>
</dbReference>
<comment type="caution">
    <text evidence="7">The sequence shown here is derived from an EMBL/GenBank/DDBJ whole genome shotgun (WGS) entry which is preliminary data.</text>
</comment>
<reference evidence="8" key="1">
    <citation type="submission" date="2016-08" db="EMBL/GenBank/DDBJ databases">
        <authorList>
            <person name="Tokovenko B."/>
            <person name="Kalinowski J."/>
        </authorList>
    </citation>
    <scope>NUCLEOTIDE SEQUENCE [LARGE SCALE GENOMIC DNA]</scope>
    <source>
        <strain evidence="8">UTMC102</strain>
    </source>
</reference>
<evidence type="ECO:0000313" key="7">
    <source>
        <dbReference type="EMBL" id="OOC56567.1"/>
    </source>
</evidence>
<proteinExistence type="inferred from homology"/>
<protein>
    <submittedName>
        <fullName evidence="7">ABC transporter ATP-binding protein</fullName>
    </submittedName>
</protein>
<dbReference type="Proteomes" id="UP000189004">
    <property type="component" value="Unassembled WGS sequence"/>
</dbReference>
<dbReference type="STRING" id="501010.NOSIN_24325"/>
<feature type="domain" description="ABC transporter" evidence="6">
    <location>
        <begin position="19"/>
        <end position="249"/>
    </location>
</feature>
<accession>A0A1V3C721</accession>
<evidence type="ECO:0000259" key="6">
    <source>
        <dbReference type="PROSITE" id="PS50893"/>
    </source>
</evidence>
<name>A0A1V3C721_9ACTN</name>
<dbReference type="GO" id="GO:0016887">
    <property type="term" value="F:ATP hydrolysis activity"/>
    <property type="evidence" value="ECO:0007669"/>
    <property type="project" value="InterPro"/>
</dbReference>
<keyword evidence="8" id="KW-1185">Reference proteome</keyword>
<dbReference type="SUPFAM" id="SSF52540">
    <property type="entry name" value="P-loop containing nucleoside triphosphate hydrolases"/>
    <property type="match status" value="1"/>
</dbReference>
<dbReference type="InterPro" id="IPR017871">
    <property type="entry name" value="ABC_transporter-like_CS"/>
</dbReference>
<dbReference type="PANTHER" id="PTHR43335:SF2">
    <property type="entry name" value="ABC TRANSPORTER, ATP-BINDING PROTEIN"/>
    <property type="match status" value="1"/>
</dbReference>
<evidence type="ECO:0000313" key="8">
    <source>
        <dbReference type="Proteomes" id="UP000189004"/>
    </source>
</evidence>
<keyword evidence="3" id="KW-0547">Nucleotide-binding</keyword>
<evidence type="ECO:0000256" key="2">
    <source>
        <dbReference type="ARBA" id="ARBA00022448"/>
    </source>
</evidence>
<dbReference type="Pfam" id="PF00005">
    <property type="entry name" value="ABC_tran"/>
    <property type="match status" value="1"/>
</dbReference>
<dbReference type="RefSeq" id="WP_077693014.1">
    <property type="nucleotide sequence ID" value="NZ_MCOK01000001.1"/>
</dbReference>
<dbReference type="CDD" id="cd03264">
    <property type="entry name" value="ABC_drug_resistance_like"/>
    <property type="match status" value="1"/>
</dbReference>
<dbReference type="AlphaFoldDB" id="A0A1V3C721"/>
<evidence type="ECO:0000256" key="5">
    <source>
        <dbReference type="SAM" id="MobiDB-lite"/>
    </source>
</evidence>
<dbReference type="OrthoDB" id="9804819at2"/>
<sequence length="269" mass="28688">MARVVGAAETAPANHAWEIRAEGLRVAAGRRMAVDGIDLTFGTGVHGLLGPNGAGKTTLIRALATVLRPSGGGLELLGESVSGRVDMRRIRRQIGYLPQDFGFYRRFTVREFVEYMAWLKEVPKSGIADAVQHAIEKVGLADRADDRMKTLSGGMARRAGIAQAIVNGPRILLLDEPTAGLDPSQRMQFRQLLRGLSEDTCTVVSTHLVEDVATVCTDVALVDEGRLVFQGRAADLAAAGSGTDSGDSPSERGYSALLARHHATGEGTR</sequence>
<comment type="similarity">
    <text evidence="1">Belongs to the ABC transporter superfamily.</text>
</comment>